<gene>
    <name evidence="1" type="ORF">DET52_10780</name>
</gene>
<dbReference type="EMBL" id="SNWI01000007">
    <property type="protein sequence ID" value="TDN98952.1"/>
    <property type="molecule type" value="Genomic_DNA"/>
</dbReference>
<dbReference type="Pfam" id="PF17170">
    <property type="entry name" value="DUF5128"/>
    <property type="match status" value="1"/>
</dbReference>
<reference evidence="1 2" key="1">
    <citation type="submission" date="2019-03" db="EMBL/GenBank/DDBJ databases">
        <title>Freshwater and sediment microbial communities from various areas in North America, analyzing microbe dynamics in response to fracking.</title>
        <authorList>
            <person name="Lamendella R."/>
        </authorList>
    </citation>
    <scope>NUCLEOTIDE SEQUENCE [LARGE SCALE GENOMIC DNA]</scope>
    <source>
        <strain evidence="1 2">114D</strain>
    </source>
</reference>
<dbReference type="OrthoDB" id="1040565at2"/>
<organism evidence="1 2">
    <name type="scientific">Sunxiuqinia elliptica</name>
    <dbReference type="NCBI Taxonomy" id="655355"/>
    <lineage>
        <taxon>Bacteria</taxon>
        <taxon>Pseudomonadati</taxon>
        <taxon>Bacteroidota</taxon>
        <taxon>Bacteroidia</taxon>
        <taxon>Marinilabiliales</taxon>
        <taxon>Prolixibacteraceae</taxon>
        <taxon>Sunxiuqinia</taxon>
    </lineage>
</organism>
<proteinExistence type="predicted"/>
<dbReference type="RefSeq" id="WP_133465672.1">
    <property type="nucleotide sequence ID" value="NZ_SNWI01000007.1"/>
</dbReference>
<comment type="caution">
    <text evidence="1">The sequence shown here is derived from an EMBL/GenBank/DDBJ whole genome shotgun (WGS) entry which is preliminary data.</text>
</comment>
<evidence type="ECO:0000313" key="2">
    <source>
        <dbReference type="Proteomes" id="UP000294848"/>
    </source>
</evidence>
<dbReference type="InterPro" id="IPR011042">
    <property type="entry name" value="6-blade_b-propeller_TolB-like"/>
</dbReference>
<dbReference type="Gene3D" id="2.120.10.30">
    <property type="entry name" value="TolB, C-terminal domain"/>
    <property type="match status" value="1"/>
</dbReference>
<dbReference type="Proteomes" id="UP000294848">
    <property type="component" value="Unassembled WGS sequence"/>
</dbReference>
<evidence type="ECO:0000313" key="1">
    <source>
        <dbReference type="EMBL" id="TDN98952.1"/>
    </source>
</evidence>
<accession>A0A4R6GU45</accession>
<dbReference type="PROSITE" id="PS51257">
    <property type="entry name" value="PROKAR_LIPOPROTEIN"/>
    <property type="match status" value="1"/>
</dbReference>
<name>A0A4R6GU45_9BACT</name>
<sequence length="392" mass="45437">MRITYLIWTIVVISFVSCTSQNNTETSLTRFNIEDTNKTSKVRLSDLNVKSIQYVPLETDTNFLMSDINKLVTTDSTLVIFDFNTNFFHFDLNGYFINKIGTIGKGPQEYQFAFDFTIDHKKKQLLIPIMNESRLMIYSLNGKFIKSIPCPKYTRNLFHTDEGIICRCDYYGGKYKGENSIFLIDDKGNIIKRFSDKYKYINTSFTSGFREEFLIYNHHENVYTKEIYSDTVFVFKNLKFEPAFILDHGGKTISVEAREKIDNFDSFEEIADQHSKEINMLLWGDYVFSEFSFQGSYYNFFGSFHDKDFNIITKDLIINDIDGGPGILLKTTIAKNTAISWVNAFDLKAHVASDAFKNSTPLFPEKKKELERLANSLDQNDNPVLMLVKLKE</sequence>
<protein>
    <submittedName>
        <fullName evidence="1">6-bladed beta-propeller protein</fullName>
    </submittedName>
</protein>
<dbReference type="AlphaFoldDB" id="A0A4R6GU45"/>